<accession>A0A7Y9U7U2</accession>
<dbReference type="SUPFAM" id="SSF53335">
    <property type="entry name" value="S-adenosyl-L-methionine-dependent methyltransferases"/>
    <property type="match status" value="1"/>
</dbReference>
<dbReference type="Proteomes" id="UP000518288">
    <property type="component" value="Unassembled WGS sequence"/>
</dbReference>
<name>A0A7Y9U7U2_9BURK</name>
<dbReference type="EMBL" id="JACCFH010000001">
    <property type="protein sequence ID" value="NYG33881.1"/>
    <property type="molecule type" value="Genomic_DNA"/>
</dbReference>
<comment type="caution">
    <text evidence="2">The sequence shown here is derived from an EMBL/GenBank/DDBJ whole genome shotgun (WGS) entry which is preliminary data.</text>
</comment>
<dbReference type="PANTHER" id="PTHR43317">
    <property type="entry name" value="THERMOSPERMINE SYNTHASE ACAULIS5"/>
    <property type="match status" value="1"/>
</dbReference>
<keyword evidence="3" id="KW-1185">Reference proteome</keyword>
<dbReference type="GO" id="GO:0004766">
    <property type="term" value="F:spermidine synthase activity"/>
    <property type="evidence" value="ECO:0007669"/>
    <property type="project" value="UniProtKB-EC"/>
</dbReference>
<dbReference type="RefSeq" id="WP_179634586.1">
    <property type="nucleotide sequence ID" value="NZ_JACCFH010000001.1"/>
</dbReference>
<evidence type="ECO:0000256" key="1">
    <source>
        <dbReference type="ARBA" id="ARBA00023115"/>
    </source>
</evidence>
<dbReference type="AlphaFoldDB" id="A0A7Y9U7U2"/>
<dbReference type="EC" id="2.5.1.16" evidence="2"/>
<organism evidence="2 3">
    <name type="scientific">Sphaerotilus montanus</name>
    <dbReference type="NCBI Taxonomy" id="522889"/>
    <lineage>
        <taxon>Bacteria</taxon>
        <taxon>Pseudomonadati</taxon>
        <taxon>Pseudomonadota</taxon>
        <taxon>Betaproteobacteria</taxon>
        <taxon>Burkholderiales</taxon>
        <taxon>Sphaerotilaceae</taxon>
        <taxon>Sphaerotilus</taxon>
    </lineage>
</organism>
<dbReference type="PANTHER" id="PTHR43317:SF11">
    <property type="entry name" value="POLYAMINE AMINOPROPYLTRANSFERASE 2"/>
    <property type="match status" value="1"/>
</dbReference>
<dbReference type="GO" id="GO:0006596">
    <property type="term" value="P:polyamine biosynthetic process"/>
    <property type="evidence" value="ECO:0007669"/>
    <property type="project" value="UniProtKB-KW"/>
</dbReference>
<evidence type="ECO:0000313" key="3">
    <source>
        <dbReference type="Proteomes" id="UP000518288"/>
    </source>
</evidence>
<keyword evidence="2" id="KW-0808">Transferase</keyword>
<reference evidence="2 3" key="1">
    <citation type="submission" date="2020-07" db="EMBL/GenBank/DDBJ databases">
        <title>Genomic Encyclopedia of Archaeal and Bacterial Type Strains, Phase II (KMG-II): from individual species to whole genera.</title>
        <authorList>
            <person name="Goeker M."/>
        </authorList>
    </citation>
    <scope>NUCLEOTIDE SEQUENCE [LARGE SCALE GENOMIC DNA]</scope>
    <source>
        <strain evidence="2 3">DSM 21226</strain>
    </source>
</reference>
<dbReference type="NCBIfam" id="NF037959">
    <property type="entry name" value="MFS_SpdSyn"/>
    <property type="match status" value="1"/>
</dbReference>
<gene>
    <name evidence="2" type="ORF">BDD16_002867</name>
</gene>
<protein>
    <submittedName>
        <fullName evidence="2">Spermidine synthase</fullName>
        <ecNumber evidence="2">2.5.1.16</ecNumber>
    </submittedName>
</protein>
<evidence type="ECO:0000313" key="2">
    <source>
        <dbReference type="EMBL" id="NYG33881.1"/>
    </source>
</evidence>
<sequence>MPDTPEPTGETADDHVRPYVYQDQARTVRALHFSLSEIQSRMRMDDPDGLDLAYTQRMMGFLLWQPRPASIALIGLGGGSLVKFCHRHLPDSTLQVAEINPHVIALRGDFGIPPDSARLRVVCQDGAVLVRDPPQRFDVLLVDGFDWEGLPDALCSQAFYDDCAQALTDTGWLVANLPSGASQPLFAVHVARIRQTFGADAVLVVGDGERGTNSVVLACRDAQALRRRDITTRGPAGFDAAAWRALQPAMAAVRRALLQQQADTGTA</sequence>
<dbReference type="Gene3D" id="3.40.50.150">
    <property type="entry name" value="Vaccinia Virus protein VP39"/>
    <property type="match status" value="1"/>
</dbReference>
<proteinExistence type="predicted"/>
<keyword evidence="1" id="KW-0620">Polyamine biosynthesis</keyword>
<dbReference type="Pfam" id="PF01564">
    <property type="entry name" value="Spermine_synth"/>
    <property type="match status" value="1"/>
</dbReference>
<dbReference type="InterPro" id="IPR029063">
    <property type="entry name" value="SAM-dependent_MTases_sf"/>
</dbReference>